<sequence>MAYKTEGNGASDKSVPGYKVLRVGDIAFEGHKSKEFSFGRFVLNDIGDGIMSPRFTALRPLKNTNIQFWKYYIHYEPIMKKVLVRSTKLGTMMNELVLDDLFKQNLLVPSNLEQEKIGALLKKIDLIIASNQRNQKVVKIYNSS</sequence>
<feature type="domain" description="Type I restriction modification DNA specificity" evidence="4">
    <location>
        <begin position="37"/>
        <end position="136"/>
    </location>
</feature>
<evidence type="ECO:0000256" key="3">
    <source>
        <dbReference type="ARBA" id="ARBA00023125"/>
    </source>
</evidence>
<dbReference type="GO" id="GO:0009307">
    <property type="term" value="P:DNA restriction-modification system"/>
    <property type="evidence" value="ECO:0007669"/>
    <property type="project" value="UniProtKB-KW"/>
</dbReference>
<dbReference type="RefSeq" id="WP_057780136.1">
    <property type="nucleotide sequence ID" value="NZ_AYYY01000061.1"/>
</dbReference>
<evidence type="ECO:0000313" key="5">
    <source>
        <dbReference type="EMBL" id="KRM60851.1"/>
    </source>
</evidence>
<reference evidence="5 6" key="1">
    <citation type="journal article" date="2015" name="Genome Announc.">
        <title>Expanding the biotechnology potential of lactobacilli through comparative genomics of 213 strains and associated genera.</title>
        <authorList>
            <person name="Sun Z."/>
            <person name="Harris H.M."/>
            <person name="McCann A."/>
            <person name="Guo C."/>
            <person name="Argimon S."/>
            <person name="Zhang W."/>
            <person name="Yang X."/>
            <person name="Jeffery I.B."/>
            <person name="Cooney J.C."/>
            <person name="Kagawa T.F."/>
            <person name="Liu W."/>
            <person name="Song Y."/>
            <person name="Salvetti E."/>
            <person name="Wrobel A."/>
            <person name="Rasinkangas P."/>
            <person name="Parkhill J."/>
            <person name="Rea M.C."/>
            <person name="O'Sullivan O."/>
            <person name="Ritari J."/>
            <person name="Douillard F.P."/>
            <person name="Paul Ross R."/>
            <person name="Yang R."/>
            <person name="Briner A.E."/>
            <person name="Felis G.E."/>
            <person name="de Vos W.M."/>
            <person name="Barrangou R."/>
            <person name="Klaenhammer T.R."/>
            <person name="Caufield P.W."/>
            <person name="Cui Y."/>
            <person name="Zhang H."/>
            <person name="O'Toole P.W."/>
        </authorList>
    </citation>
    <scope>NUCLEOTIDE SEQUENCE [LARGE SCALE GENOMIC DNA]</scope>
    <source>
        <strain evidence="5 6">DSM 20634</strain>
    </source>
</reference>
<keyword evidence="6" id="KW-1185">Reference proteome</keyword>
<dbReference type="EMBL" id="AYYY01000061">
    <property type="protein sequence ID" value="KRM60851.1"/>
    <property type="molecule type" value="Genomic_DNA"/>
</dbReference>
<evidence type="ECO:0000256" key="2">
    <source>
        <dbReference type="ARBA" id="ARBA00022747"/>
    </source>
</evidence>
<evidence type="ECO:0000313" key="6">
    <source>
        <dbReference type="Proteomes" id="UP000051733"/>
    </source>
</evidence>
<comment type="caution">
    <text evidence="5">The sequence shown here is derived from an EMBL/GenBank/DDBJ whole genome shotgun (WGS) entry which is preliminary data.</text>
</comment>
<gene>
    <name evidence="5" type="ORF">FC26_GL000335</name>
</gene>
<name>A0A0R2AD74_9LACO</name>
<dbReference type="PATRIC" id="fig|1423813.3.peg.343"/>
<comment type="similarity">
    <text evidence="1">Belongs to the type-I restriction system S methylase family.</text>
</comment>
<dbReference type="SUPFAM" id="SSF116734">
    <property type="entry name" value="DNA methylase specificity domain"/>
    <property type="match status" value="1"/>
</dbReference>
<evidence type="ECO:0000256" key="1">
    <source>
        <dbReference type="ARBA" id="ARBA00010923"/>
    </source>
</evidence>
<dbReference type="Pfam" id="PF01420">
    <property type="entry name" value="Methylase_S"/>
    <property type="match status" value="1"/>
</dbReference>
<dbReference type="OrthoDB" id="9795776at2"/>
<dbReference type="InterPro" id="IPR000055">
    <property type="entry name" value="Restrct_endonuc_typeI_TRD"/>
</dbReference>
<dbReference type="InterPro" id="IPR044946">
    <property type="entry name" value="Restrct_endonuc_typeI_TRD_sf"/>
</dbReference>
<proteinExistence type="inferred from homology"/>
<evidence type="ECO:0000259" key="4">
    <source>
        <dbReference type="Pfam" id="PF01420"/>
    </source>
</evidence>
<dbReference type="AlphaFoldDB" id="A0A0R2AD74"/>
<keyword evidence="3" id="KW-0238">DNA-binding</keyword>
<dbReference type="Gene3D" id="3.90.220.20">
    <property type="entry name" value="DNA methylase specificity domains"/>
    <property type="match status" value="1"/>
</dbReference>
<accession>A0A0R2AD74</accession>
<dbReference type="Proteomes" id="UP000051733">
    <property type="component" value="Unassembled WGS sequence"/>
</dbReference>
<organism evidence="5 6">
    <name type="scientific">Paucilactobacillus vaccinostercus DSM 20634</name>
    <dbReference type="NCBI Taxonomy" id="1423813"/>
    <lineage>
        <taxon>Bacteria</taxon>
        <taxon>Bacillati</taxon>
        <taxon>Bacillota</taxon>
        <taxon>Bacilli</taxon>
        <taxon>Lactobacillales</taxon>
        <taxon>Lactobacillaceae</taxon>
        <taxon>Paucilactobacillus</taxon>
    </lineage>
</organism>
<dbReference type="GO" id="GO:0003677">
    <property type="term" value="F:DNA binding"/>
    <property type="evidence" value="ECO:0007669"/>
    <property type="project" value="UniProtKB-KW"/>
</dbReference>
<protein>
    <submittedName>
        <fullName evidence="5">Type I restriction modification DNA specificity domain protein</fullName>
    </submittedName>
</protein>
<keyword evidence="2" id="KW-0680">Restriction system</keyword>